<dbReference type="PANTHER" id="PTHR10302:SF27">
    <property type="entry name" value="SINGLE-STRANDED DNA-BINDING PROTEIN"/>
    <property type="match status" value="1"/>
</dbReference>
<reference evidence="4" key="1">
    <citation type="submission" date="2020-04" db="EMBL/GenBank/DDBJ databases">
        <authorList>
            <person name="Chiriac C."/>
            <person name="Salcher M."/>
            <person name="Ghai R."/>
            <person name="Kavagutti S V."/>
        </authorList>
    </citation>
    <scope>NUCLEOTIDE SEQUENCE</scope>
</reference>
<dbReference type="Gene3D" id="2.40.50.140">
    <property type="entry name" value="Nucleic acid-binding proteins"/>
    <property type="match status" value="1"/>
</dbReference>
<dbReference type="InterPro" id="IPR000424">
    <property type="entry name" value="Primosome_PriB/ssb"/>
</dbReference>
<dbReference type="InterPro" id="IPR012340">
    <property type="entry name" value="NA-bd_OB-fold"/>
</dbReference>
<dbReference type="InterPro" id="IPR011344">
    <property type="entry name" value="ssDNA-bd"/>
</dbReference>
<protein>
    <submittedName>
        <fullName evidence="4">Ssb Single-stranded DNA-binding protein</fullName>
    </submittedName>
</protein>
<sequence length="165" mass="17817">MSSVNKAIIVGNVGNDPEVRYTSNGAAIANFSIATSRTWKDKTSGERQEETEWHRVVAFDRTAEIVGQYVAKGGKVYVEGRLKTRRWEDKEGITRYTTEIMVDNLVLLGGRDDDGGRQQSRGGQQQGRGGGGGGGGGGGRAPAPAPRPQQRTNTGFDDMDDDIPF</sequence>
<dbReference type="EMBL" id="LR796684">
    <property type="protein sequence ID" value="CAB4159263.1"/>
    <property type="molecule type" value="Genomic_DNA"/>
</dbReference>
<evidence type="ECO:0000256" key="1">
    <source>
        <dbReference type="ARBA" id="ARBA00023125"/>
    </source>
</evidence>
<evidence type="ECO:0000256" key="2">
    <source>
        <dbReference type="PROSITE-ProRule" id="PRU00252"/>
    </source>
</evidence>
<dbReference type="GO" id="GO:0006260">
    <property type="term" value="P:DNA replication"/>
    <property type="evidence" value="ECO:0007669"/>
    <property type="project" value="InterPro"/>
</dbReference>
<organism evidence="4">
    <name type="scientific">uncultured Caudovirales phage</name>
    <dbReference type="NCBI Taxonomy" id="2100421"/>
    <lineage>
        <taxon>Viruses</taxon>
        <taxon>Duplodnaviria</taxon>
        <taxon>Heunggongvirae</taxon>
        <taxon>Uroviricota</taxon>
        <taxon>Caudoviricetes</taxon>
        <taxon>Peduoviridae</taxon>
        <taxon>Maltschvirus</taxon>
        <taxon>Maltschvirus maltsch</taxon>
    </lineage>
</organism>
<gene>
    <name evidence="4" type="ORF">UFOVP707_69</name>
</gene>
<keyword evidence="1 2" id="KW-0238">DNA-binding</keyword>
<dbReference type="GO" id="GO:0009295">
    <property type="term" value="C:nucleoid"/>
    <property type="evidence" value="ECO:0007669"/>
    <property type="project" value="TreeGrafter"/>
</dbReference>
<feature type="region of interest" description="Disordered" evidence="3">
    <location>
        <begin position="110"/>
        <end position="165"/>
    </location>
</feature>
<accession>A0A6J5NK81</accession>
<evidence type="ECO:0000313" key="4">
    <source>
        <dbReference type="EMBL" id="CAB4159263.1"/>
    </source>
</evidence>
<name>A0A6J5NK81_9CAUD</name>
<proteinExistence type="inferred from homology"/>
<dbReference type="NCBIfam" id="TIGR00621">
    <property type="entry name" value="ssb"/>
    <property type="match status" value="1"/>
</dbReference>
<dbReference type="PROSITE" id="PS50935">
    <property type="entry name" value="SSB"/>
    <property type="match status" value="1"/>
</dbReference>
<feature type="compositionally biased region" description="Gly residues" evidence="3">
    <location>
        <begin position="124"/>
        <end position="140"/>
    </location>
</feature>
<evidence type="ECO:0000256" key="3">
    <source>
        <dbReference type="SAM" id="MobiDB-lite"/>
    </source>
</evidence>
<dbReference type="CDD" id="cd04496">
    <property type="entry name" value="SSB_OBF"/>
    <property type="match status" value="1"/>
</dbReference>
<dbReference type="PANTHER" id="PTHR10302">
    <property type="entry name" value="SINGLE-STRANDED DNA-BINDING PROTEIN"/>
    <property type="match status" value="1"/>
</dbReference>
<dbReference type="HAMAP" id="MF_00984">
    <property type="entry name" value="SSB"/>
    <property type="match status" value="1"/>
</dbReference>
<dbReference type="SUPFAM" id="SSF50249">
    <property type="entry name" value="Nucleic acid-binding proteins"/>
    <property type="match status" value="1"/>
</dbReference>
<dbReference type="Pfam" id="PF00436">
    <property type="entry name" value="SSB"/>
    <property type="match status" value="1"/>
</dbReference>
<dbReference type="GO" id="GO:0003697">
    <property type="term" value="F:single-stranded DNA binding"/>
    <property type="evidence" value="ECO:0007669"/>
    <property type="project" value="InterPro"/>
</dbReference>